<keyword evidence="1" id="KW-0472">Membrane</keyword>
<dbReference type="Proteomes" id="UP000193986">
    <property type="component" value="Unassembled WGS sequence"/>
</dbReference>
<reference evidence="2 3" key="1">
    <citation type="submission" date="2016-07" db="EMBL/GenBank/DDBJ databases">
        <title>Pervasive Adenine N6-methylation of Active Genes in Fungi.</title>
        <authorList>
            <consortium name="DOE Joint Genome Institute"/>
            <person name="Mondo S.J."/>
            <person name="Dannebaum R.O."/>
            <person name="Kuo R.C."/>
            <person name="Labutti K."/>
            <person name="Haridas S."/>
            <person name="Kuo A."/>
            <person name="Salamov A."/>
            <person name="Ahrendt S.R."/>
            <person name="Lipzen A."/>
            <person name="Sullivan W."/>
            <person name="Andreopoulos W.B."/>
            <person name="Clum A."/>
            <person name="Lindquist E."/>
            <person name="Daum C."/>
            <person name="Ramamoorthy G.K."/>
            <person name="Gryganskyi A."/>
            <person name="Culley D."/>
            <person name="Magnuson J.K."/>
            <person name="James T.Y."/>
            <person name="O'Malley M.A."/>
            <person name="Stajich J.E."/>
            <person name="Spatafora J.W."/>
            <person name="Visel A."/>
            <person name="Grigoriev I.V."/>
        </authorList>
    </citation>
    <scope>NUCLEOTIDE SEQUENCE [LARGE SCALE GENOMIC DNA]</scope>
    <source>
        <strain evidence="2 3">68-887.2</strain>
    </source>
</reference>
<gene>
    <name evidence="2" type="ORF">BCR39DRAFT_534594</name>
</gene>
<feature type="transmembrane region" description="Helical" evidence="1">
    <location>
        <begin position="360"/>
        <end position="382"/>
    </location>
</feature>
<evidence type="ECO:0000256" key="1">
    <source>
        <dbReference type="SAM" id="Phobius"/>
    </source>
</evidence>
<organism evidence="2 3">
    <name type="scientific">Naematelia encephala</name>
    <dbReference type="NCBI Taxonomy" id="71784"/>
    <lineage>
        <taxon>Eukaryota</taxon>
        <taxon>Fungi</taxon>
        <taxon>Dikarya</taxon>
        <taxon>Basidiomycota</taxon>
        <taxon>Agaricomycotina</taxon>
        <taxon>Tremellomycetes</taxon>
        <taxon>Tremellales</taxon>
        <taxon>Naemateliaceae</taxon>
        <taxon>Naematelia</taxon>
    </lineage>
</organism>
<dbReference type="InParanoid" id="A0A1Y2B1C4"/>
<keyword evidence="3" id="KW-1185">Reference proteome</keyword>
<feature type="transmembrane region" description="Helical" evidence="1">
    <location>
        <begin position="394"/>
        <end position="413"/>
    </location>
</feature>
<dbReference type="EMBL" id="MCFC01000030">
    <property type="protein sequence ID" value="ORY28639.1"/>
    <property type="molecule type" value="Genomic_DNA"/>
</dbReference>
<keyword evidence="1" id="KW-1133">Transmembrane helix</keyword>
<name>A0A1Y2B1C4_9TREE</name>
<keyword evidence="1" id="KW-0812">Transmembrane</keyword>
<feature type="transmembrane region" description="Helical" evidence="1">
    <location>
        <begin position="274"/>
        <end position="296"/>
    </location>
</feature>
<feature type="transmembrane region" description="Helical" evidence="1">
    <location>
        <begin position="80"/>
        <end position="100"/>
    </location>
</feature>
<feature type="transmembrane region" description="Helical" evidence="1">
    <location>
        <begin position="112"/>
        <end position="134"/>
    </location>
</feature>
<accession>A0A1Y2B1C4</accession>
<protein>
    <submittedName>
        <fullName evidence="2">Uncharacterized protein</fullName>
    </submittedName>
</protein>
<sequence>MSAPLPVPSLGWSLSAFSLCIGAVLFKSQQQLAVWTAVSTLDANVSPEDPTPPKPVVRSDGETNRPILRAIYRRFTRSKVTGFLFTLLIMASIMFLIAWVLPRFTTTLFLDIFWGSVQFWLLSSVCNTAISTIVPKPQSIRYNLSTPASPLTFKREDIPNLTPTLLQRPNIRLATSIILSFATLGSAFEGYDGVLTIIPALWVVNLAVTFPTMRLKRIVQYQMAIATVFASIVPIIALVAWIGETYFPPSSSSPSPSPEIEDEPSTKIATPSPWLNQVMLLFNVSYQIIPPAMIIYQTYRYEFSKTHSLQVVEPEFDGGLGTTLPIGLKGSSTEKTAPKIAGAPNVIPPLSSIPAFYHPLTNAAVIALSVVCLGLAILPSIVPSTAGMITTSPIGLAGTTPAVVCAITLTSLWNGEFKSWWEYSEIWIPKRDEATVDDARDVEDVEKAIES</sequence>
<feature type="transmembrane region" description="Helical" evidence="1">
    <location>
        <begin position="6"/>
        <end position="26"/>
    </location>
</feature>
<feature type="transmembrane region" description="Helical" evidence="1">
    <location>
        <begin position="223"/>
        <end position="243"/>
    </location>
</feature>
<proteinExistence type="predicted"/>
<comment type="caution">
    <text evidence="2">The sequence shown here is derived from an EMBL/GenBank/DDBJ whole genome shotgun (WGS) entry which is preliminary data.</text>
</comment>
<dbReference type="AlphaFoldDB" id="A0A1Y2B1C4"/>
<evidence type="ECO:0000313" key="3">
    <source>
        <dbReference type="Proteomes" id="UP000193986"/>
    </source>
</evidence>
<evidence type="ECO:0000313" key="2">
    <source>
        <dbReference type="EMBL" id="ORY28639.1"/>
    </source>
</evidence>